<dbReference type="Gene3D" id="3.40.50.720">
    <property type="entry name" value="NAD(P)-binding Rossmann-like Domain"/>
    <property type="match status" value="1"/>
</dbReference>
<keyword evidence="8" id="KW-1185">Reference proteome</keyword>
<comment type="function">
    <text evidence="4">Catalyzes the reduction of fatty acyl-CoA to fatty alcohols.</text>
</comment>
<dbReference type="AlphaFoldDB" id="A0AA41S022"/>
<accession>A0AA41S022</accession>
<evidence type="ECO:0000256" key="1">
    <source>
        <dbReference type="ARBA" id="ARBA00005928"/>
    </source>
</evidence>
<dbReference type="InterPro" id="IPR033640">
    <property type="entry name" value="FAR_C"/>
</dbReference>
<evidence type="ECO:0000259" key="5">
    <source>
        <dbReference type="Pfam" id="PF03015"/>
    </source>
</evidence>
<comment type="catalytic activity">
    <reaction evidence="4">
        <text>a long-chain fatty acyl-CoA + 2 NADPH + 2 H(+) = a long-chain primary fatty alcohol + 2 NADP(+) + CoA</text>
        <dbReference type="Rhea" id="RHEA:52716"/>
        <dbReference type="ChEBI" id="CHEBI:15378"/>
        <dbReference type="ChEBI" id="CHEBI:57287"/>
        <dbReference type="ChEBI" id="CHEBI:57783"/>
        <dbReference type="ChEBI" id="CHEBI:58349"/>
        <dbReference type="ChEBI" id="CHEBI:77396"/>
        <dbReference type="ChEBI" id="CHEBI:83139"/>
        <dbReference type="EC" id="1.2.1.84"/>
    </reaction>
</comment>
<keyword evidence="4" id="KW-0521">NADP</keyword>
<dbReference type="GO" id="GO:0102965">
    <property type="term" value="F:alcohol-forming long-chain fatty acyl-CoA reductase activity"/>
    <property type="evidence" value="ECO:0007669"/>
    <property type="project" value="UniProtKB-EC"/>
</dbReference>
<dbReference type="PANTHER" id="PTHR11011">
    <property type="entry name" value="MALE STERILITY PROTEIN 2-RELATED"/>
    <property type="match status" value="1"/>
</dbReference>
<name>A0AA41S022_PAPNU</name>
<dbReference type="InterPro" id="IPR036291">
    <property type="entry name" value="NAD(P)-bd_dom_sf"/>
</dbReference>
<keyword evidence="2 4" id="KW-0444">Lipid biosynthesis</keyword>
<comment type="similarity">
    <text evidence="1 4">Belongs to the fatty acyl-CoA reductase family.</text>
</comment>
<comment type="caution">
    <text evidence="7">The sequence shown here is derived from an EMBL/GenBank/DDBJ whole genome shotgun (WGS) entry which is preliminary data.</text>
</comment>
<evidence type="ECO:0000313" key="7">
    <source>
        <dbReference type="EMBL" id="MCL7023728.1"/>
    </source>
</evidence>
<keyword evidence="3 4" id="KW-0443">Lipid metabolism</keyword>
<dbReference type="Proteomes" id="UP001177140">
    <property type="component" value="Unassembled WGS sequence"/>
</dbReference>
<dbReference type="InterPro" id="IPR026055">
    <property type="entry name" value="FAR"/>
</dbReference>
<dbReference type="EC" id="1.2.1.84" evidence="4"/>
<protein>
    <recommendedName>
        <fullName evidence="4">Fatty acyl-CoA reductase</fullName>
        <ecNumber evidence="4">1.2.1.84</ecNumber>
    </recommendedName>
</protein>
<dbReference type="InterPro" id="IPR013120">
    <property type="entry name" value="FAR_NAD-bd"/>
</dbReference>
<evidence type="ECO:0000259" key="6">
    <source>
        <dbReference type="Pfam" id="PF07993"/>
    </source>
</evidence>
<dbReference type="Pfam" id="PF07993">
    <property type="entry name" value="NAD_binding_4"/>
    <property type="match status" value="1"/>
</dbReference>
<evidence type="ECO:0000256" key="2">
    <source>
        <dbReference type="ARBA" id="ARBA00022516"/>
    </source>
</evidence>
<gene>
    <name evidence="7" type="ORF">MKW94_012731</name>
</gene>
<evidence type="ECO:0000256" key="3">
    <source>
        <dbReference type="ARBA" id="ARBA00023098"/>
    </source>
</evidence>
<reference evidence="7" key="1">
    <citation type="submission" date="2022-03" db="EMBL/GenBank/DDBJ databases">
        <title>A functionally conserved STORR gene fusion in Papaver species that diverged 16.8 million years ago.</title>
        <authorList>
            <person name="Catania T."/>
        </authorList>
    </citation>
    <scope>NUCLEOTIDE SEQUENCE</scope>
    <source>
        <strain evidence="7">S-191538</strain>
    </source>
</reference>
<dbReference type="GO" id="GO:0080019">
    <property type="term" value="F:alcohol-forming very long-chain fatty acyl-CoA reductase activity"/>
    <property type="evidence" value="ECO:0007669"/>
    <property type="project" value="InterPro"/>
</dbReference>
<sequence length="331" mass="37850">MTLIKITFVCLRDNPGVKLETPVSEIFKKSSKFLDIIKEEKMLVQQKLDELKGEQAPRKQETAAMIKLGLERAKLYGWPNTYVLTKALGETIIGRHLNKSLPVVIIRPTAVTGTYREPFPGWIEGFKSIDPLVFGIGRGTLPCFIGDHESFFDIIPGDMVVNAIIVAMVNHAKSNNHIFSRDANDVIYHIGNSTHREPTRIVQLLEYAYEYFCKNPWMVGGGDEIVKPVFFPTMSSFREHIHNNYDVSMKEKRVELLAEIFEPYVFSQITFGTSATDQLRMWTKAYYGPGEADIFDFDPKHISWKDYMINIHIPGLIKYVIKPHVGYNSKL</sequence>
<dbReference type="PANTHER" id="PTHR11011:SF99">
    <property type="entry name" value="FATTY ACYL-COA REDUCTASE 3"/>
    <property type="match status" value="1"/>
</dbReference>
<proteinExistence type="inferred from homology"/>
<dbReference type="EMBL" id="JAJJMA010025685">
    <property type="protein sequence ID" value="MCL7023728.1"/>
    <property type="molecule type" value="Genomic_DNA"/>
</dbReference>
<dbReference type="SUPFAM" id="SSF51735">
    <property type="entry name" value="NAD(P)-binding Rossmann-fold domains"/>
    <property type="match status" value="1"/>
</dbReference>
<evidence type="ECO:0000313" key="8">
    <source>
        <dbReference type="Proteomes" id="UP001177140"/>
    </source>
</evidence>
<evidence type="ECO:0000256" key="4">
    <source>
        <dbReference type="RuleBase" id="RU363097"/>
    </source>
</evidence>
<dbReference type="GO" id="GO:0010345">
    <property type="term" value="P:suberin biosynthetic process"/>
    <property type="evidence" value="ECO:0007669"/>
    <property type="project" value="TreeGrafter"/>
</dbReference>
<feature type="domain" description="Fatty acyl-CoA reductase C-terminal" evidence="5">
    <location>
        <begin position="251"/>
        <end position="322"/>
    </location>
</feature>
<dbReference type="GO" id="GO:0035336">
    <property type="term" value="P:long-chain fatty-acyl-CoA metabolic process"/>
    <property type="evidence" value="ECO:0007669"/>
    <property type="project" value="TreeGrafter"/>
</dbReference>
<keyword evidence="4" id="KW-0560">Oxidoreductase</keyword>
<dbReference type="Pfam" id="PF03015">
    <property type="entry name" value="Sterile"/>
    <property type="match status" value="1"/>
</dbReference>
<organism evidence="7 8">
    <name type="scientific">Papaver nudicaule</name>
    <name type="common">Iceland poppy</name>
    <dbReference type="NCBI Taxonomy" id="74823"/>
    <lineage>
        <taxon>Eukaryota</taxon>
        <taxon>Viridiplantae</taxon>
        <taxon>Streptophyta</taxon>
        <taxon>Embryophyta</taxon>
        <taxon>Tracheophyta</taxon>
        <taxon>Spermatophyta</taxon>
        <taxon>Magnoliopsida</taxon>
        <taxon>Ranunculales</taxon>
        <taxon>Papaveraceae</taxon>
        <taxon>Papaveroideae</taxon>
        <taxon>Papaver</taxon>
    </lineage>
</organism>
<feature type="domain" description="Thioester reductase (TE)" evidence="6">
    <location>
        <begin position="55"/>
        <end position="164"/>
    </location>
</feature>